<dbReference type="PANTHER" id="PTHR21220:SF0">
    <property type="entry name" value="DNA-DEPENDENT METALLOPROTEASE SPRTN"/>
    <property type="match status" value="1"/>
</dbReference>
<dbReference type="GO" id="GO:0004222">
    <property type="term" value="F:metalloendopeptidase activity"/>
    <property type="evidence" value="ECO:0007669"/>
    <property type="project" value="InterPro"/>
</dbReference>
<dbReference type="Proteomes" id="UP001180020">
    <property type="component" value="Unassembled WGS sequence"/>
</dbReference>
<dbReference type="GO" id="GO:0003697">
    <property type="term" value="F:single-stranded DNA binding"/>
    <property type="evidence" value="ECO:0007669"/>
    <property type="project" value="InterPro"/>
</dbReference>
<dbReference type="GO" id="GO:0031593">
    <property type="term" value="F:polyubiquitin modification-dependent protein binding"/>
    <property type="evidence" value="ECO:0007669"/>
    <property type="project" value="TreeGrafter"/>
</dbReference>
<sequence>MAGRSPDSCRYPPKYDPAILLSESDFKFRPSENLKNILLHEMIHAYLFMKHGITDRNKHDLLFETLMDGINSNFLIDQERPIAGYNIIFRHLLNQDVERNRDNHWICELCGDLIKRGVNREPSANDCIEKAGGADSCAAPLCYWHM</sequence>
<organism evidence="2 3">
    <name type="scientific">Acorus calamus</name>
    <name type="common">Sweet flag</name>
    <dbReference type="NCBI Taxonomy" id="4465"/>
    <lineage>
        <taxon>Eukaryota</taxon>
        <taxon>Viridiplantae</taxon>
        <taxon>Streptophyta</taxon>
        <taxon>Embryophyta</taxon>
        <taxon>Tracheophyta</taxon>
        <taxon>Spermatophyta</taxon>
        <taxon>Magnoliopsida</taxon>
        <taxon>Liliopsida</taxon>
        <taxon>Acoraceae</taxon>
        <taxon>Acorus</taxon>
    </lineage>
</organism>
<reference evidence="2" key="1">
    <citation type="journal article" date="2023" name="Nat. Commun.">
        <title>Diploid and tetraploid genomes of Acorus and the evolution of monocots.</title>
        <authorList>
            <person name="Ma L."/>
            <person name="Liu K.W."/>
            <person name="Li Z."/>
            <person name="Hsiao Y.Y."/>
            <person name="Qi Y."/>
            <person name="Fu T."/>
            <person name="Tang G.D."/>
            <person name="Zhang D."/>
            <person name="Sun W.H."/>
            <person name="Liu D.K."/>
            <person name="Li Y."/>
            <person name="Chen G.Z."/>
            <person name="Liu X.D."/>
            <person name="Liao X.Y."/>
            <person name="Jiang Y.T."/>
            <person name="Yu X."/>
            <person name="Hao Y."/>
            <person name="Huang J."/>
            <person name="Zhao X.W."/>
            <person name="Ke S."/>
            <person name="Chen Y.Y."/>
            <person name="Wu W.L."/>
            <person name="Hsu J.L."/>
            <person name="Lin Y.F."/>
            <person name="Huang M.D."/>
            <person name="Li C.Y."/>
            <person name="Huang L."/>
            <person name="Wang Z.W."/>
            <person name="Zhao X."/>
            <person name="Zhong W.Y."/>
            <person name="Peng D.H."/>
            <person name="Ahmad S."/>
            <person name="Lan S."/>
            <person name="Zhang J.S."/>
            <person name="Tsai W.C."/>
            <person name="Van de Peer Y."/>
            <person name="Liu Z.J."/>
        </authorList>
    </citation>
    <scope>NUCLEOTIDE SEQUENCE</scope>
    <source>
        <strain evidence="2">CP</strain>
    </source>
</reference>
<dbReference type="InterPro" id="IPR006640">
    <property type="entry name" value="SprT-like_domain"/>
</dbReference>
<proteinExistence type="predicted"/>
<reference evidence="2" key="2">
    <citation type="submission" date="2023-06" db="EMBL/GenBank/DDBJ databases">
        <authorList>
            <person name="Ma L."/>
            <person name="Liu K.-W."/>
            <person name="Li Z."/>
            <person name="Hsiao Y.-Y."/>
            <person name="Qi Y."/>
            <person name="Fu T."/>
            <person name="Tang G."/>
            <person name="Zhang D."/>
            <person name="Sun W.-H."/>
            <person name="Liu D.-K."/>
            <person name="Li Y."/>
            <person name="Chen G.-Z."/>
            <person name="Liu X.-D."/>
            <person name="Liao X.-Y."/>
            <person name="Jiang Y.-T."/>
            <person name="Yu X."/>
            <person name="Hao Y."/>
            <person name="Huang J."/>
            <person name="Zhao X.-W."/>
            <person name="Ke S."/>
            <person name="Chen Y.-Y."/>
            <person name="Wu W.-L."/>
            <person name="Hsu J.-L."/>
            <person name="Lin Y.-F."/>
            <person name="Huang M.-D."/>
            <person name="Li C.-Y."/>
            <person name="Huang L."/>
            <person name="Wang Z.-W."/>
            <person name="Zhao X."/>
            <person name="Zhong W.-Y."/>
            <person name="Peng D.-H."/>
            <person name="Ahmad S."/>
            <person name="Lan S."/>
            <person name="Zhang J.-S."/>
            <person name="Tsai W.-C."/>
            <person name="Van De Peer Y."/>
            <person name="Liu Z.-J."/>
        </authorList>
    </citation>
    <scope>NUCLEOTIDE SEQUENCE</scope>
    <source>
        <strain evidence="2">CP</strain>
        <tissue evidence="2">Leaves</tissue>
    </source>
</reference>
<name>A0AAV9C1V0_ACOCL</name>
<feature type="domain" description="SprT-like" evidence="1">
    <location>
        <begin position="18"/>
        <end position="74"/>
    </location>
</feature>
<evidence type="ECO:0000313" key="3">
    <source>
        <dbReference type="Proteomes" id="UP001180020"/>
    </source>
</evidence>
<dbReference type="InterPro" id="IPR044245">
    <property type="entry name" value="Spartan"/>
</dbReference>
<comment type="caution">
    <text evidence="2">The sequence shown here is derived from an EMBL/GenBank/DDBJ whole genome shotgun (WGS) entry which is preliminary data.</text>
</comment>
<dbReference type="GO" id="GO:0005634">
    <property type="term" value="C:nucleus"/>
    <property type="evidence" value="ECO:0007669"/>
    <property type="project" value="TreeGrafter"/>
</dbReference>
<dbReference type="GO" id="GO:0006974">
    <property type="term" value="P:DNA damage response"/>
    <property type="evidence" value="ECO:0007669"/>
    <property type="project" value="InterPro"/>
</dbReference>
<keyword evidence="3" id="KW-1185">Reference proteome</keyword>
<accession>A0AAV9C1V0</accession>
<evidence type="ECO:0000313" key="2">
    <source>
        <dbReference type="EMBL" id="KAK1282779.1"/>
    </source>
</evidence>
<evidence type="ECO:0000259" key="1">
    <source>
        <dbReference type="Pfam" id="PF10263"/>
    </source>
</evidence>
<dbReference type="EMBL" id="JAUJYO010000022">
    <property type="protein sequence ID" value="KAK1282779.1"/>
    <property type="molecule type" value="Genomic_DNA"/>
</dbReference>
<protein>
    <recommendedName>
        <fullName evidence="1">SprT-like domain-containing protein</fullName>
    </recommendedName>
</protein>
<dbReference type="PANTHER" id="PTHR21220">
    <property type="entry name" value="DNA-DEPENDENT METALLOPROTEASE SPRTN"/>
    <property type="match status" value="1"/>
</dbReference>
<gene>
    <name evidence="2" type="ORF">QJS10_CPB22g01164</name>
</gene>
<dbReference type="AlphaFoldDB" id="A0AAV9C1V0"/>
<dbReference type="Pfam" id="PF10263">
    <property type="entry name" value="SprT-like"/>
    <property type="match status" value="1"/>
</dbReference>